<dbReference type="GO" id="GO:0006633">
    <property type="term" value="P:fatty acid biosynthetic process"/>
    <property type="evidence" value="ECO:0007669"/>
    <property type="project" value="UniProtKB-KW"/>
</dbReference>
<dbReference type="EMBL" id="JAOVZO020000018">
    <property type="protein sequence ID" value="MDC8013958.1"/>
    <property type="molecule type" value="Genomic_DNA"/>
</dbReference>
<keyword evidence="4" id="KW-0276">Fatty acid metabolism</keyword>
<evidence type="ECO:0000256" key="2">
    <source>
        <dbReference type="ARBA" id="ARBA00022801"/>
    </source>
</evidence>
<evidence type="ECO:0000256" key="1">
    <source>
        <dbReference type="ARBA" id="ARBA00022516"/>
    </source>
</evidence>
<gene>
    <name evidence="5" type="ORF">OD750_015545</name>
</gene>
<keyword evidence="1" id="KW-0444">Lipid biosynthesis</keyword>
<dbReference type="PANTHER" id="PTHR38764">
    <property type="entry name" value="ACYL CARRIER PROTEIN PHOSPHODIESTERASE"/>
    <property type="match status" value="1"/>
</dbReference>
<evidence type="ECO:0000313" key="5">
    <source>
        <dbReference type="EMBL" id="MDC8013958.1"/>
    </source>
</evidence>
<keyword evidence="2" id="KW-0378">Hydrolase</keyword>
<proteinExistence type="predicted"/>
<organism evidence="5 6">
    <name type="scientific">Tahibacter soli</name>
    <dbReference type="NCBI Taxonomy" id="2983605"/>
    <lineage>
        <taxon>Bacteria</taxon>
        <taxon>Pseudomonadati</taxon>
        <taxon>Pseudomonadota</taxon>
        <taxon>Gammaproteobacteria</taxon>
        <taxon>Lysobacterales</taxon>
        <taxon>Rhodanobacteraceae</taxon>
        <taxon>Tahibacter</taxon>
    </lineage>
</organism>
<keyword evidence="3" id="KW-0443">Lipid metabolism</keyword>
<dbReference type="PANTHER" id="PTHR38764:SF1">
    <property type="entry name" value="ACYL CARRIER PROTEIN PHOSPHODIESTERASE"/>
    <property type="match status" value="1"/>
</dbReference>
<dbReference type="RefSeq" id="WP_263541602.1">
    <property type="nucleotide sequence ID" value="NZ_JAOVZO020000018.1"/>
</dbReference>
<comment type="caution">
    <text evidence="5">The sequence shown here is derived from an EMBL/GenBank/DDBJ whole genome shotgun (WGS) entry which is preliminary data.</text>
</comment>
<accession>A0A9X3YNE2</accession>
<evidence type="ECO:0000313" key="6">
    <source>
        <dbReference type="Proteomes" id="UP001139971"/>
    </source>
</evidence>
<keyword evidence="6" id="KW-1185">Reference proteome</keyword>
<dbReference type="Proteomes" id="UP001139971">
    <property type="component" value="Unassembled WGS sequence"/>
</dbReference>
<name>A0A9X3YNE2_9GAMM</name>
<sequence>MNILAHALLGARNDDLMLGSVMGDFVHGPVPQGLRPDVEAGVRLHRAVDVYTDAHPIVRELRGTFVAPFRRYAGIILDIWFDHLLARDFSRYGGEPIDAFSDRLMGLLDTHAGELPESMRGFVAYMRRYGLPARYADRAAIARAFAGVASRFARANPIADALGAIDANAEVIADGFARFFPQLQVFADAQA</sequence>
<evidence type="ECO:0000256" key="4">
    <source>
        <dbReference type="ARBA" id="ARBA00023160"/>
    </source>
</evidence>
<evidence type="ECO:0000256" key="3">
    <source>
        <dbReference type="ARBA" id="ARBA00023098"/>
    </source>
</evidence>
<dbReference type="InterPro" id="IPR007431">
    <property type="entry name" value="ACP_PD"/>
</dbReference>
<protein>
    <submittedName>
        <fullName evidence="5">ACP phosphodiesterase</fullName>
    </submittedName>
</protein>
<keyword evidence="4" id="KW-0275">Fatty acid biosynthesis</keyword>
<dbReference type="Pfam" id="PF04336">
    <property type="entry name" value="ACP_PD"/>
    <property type="match status" value="1"/>
</dbReference>
<dbReference type="GO" id="GO:0008770">
    <property type="term" value="F:[acyl-carrier-protein] phosphodiesterase activity"/>
    <property type="evidence" value="ECO:0007669"/>
    <property type="project" value="InterPro"/>
</dbReference>
<reference evidence="5" key="1">
    <citation type="submission" date="2023-02" db="EMBL/GenBank/DDBJ databases">
        <title>Tahibacter soli sp. nov. isolated from soil.</title>
        <authorList>
            <person name="Baek J.H."/>
            <person name="Lee J.K."/>
            <person name="Choi D.G."/>
            <person name="Jeon C.O."/>
        </authorList>
    </citation>
    <scope>NUCLEOTIDE SEQUENCE</scope>
    <source>
        <strain evidence="5">BL</strain>
    </source>
</reference>
<dbReference type="AlphaFoldDB" id="A0A9X3YNE2"/>